<name>A0A026WMH3_OOCBI</name>
<dbReference type="AlphaFoldDB" id="A0A026WMH3"/>
<dbReference type="Proteomes" id="UP000053097">
    <property type="component" value="Unassembled WGS sequence"/>
</dbReference>
<gene>
    <name evidence="1" type="ORF">X777_02938</name>
</gene>
<evidence type="ECO:0000313" key="1">
    <source>
        <dbReference type="EMBL" id="EZA56319.1"/>
    </source>
</evidence>
<accession>A0A026WMH3</accession>
<dbReference type="EMBL" id="KK107167">
    <property type="protein sequence ID" value="EZA56319.1"/>
    <property type="molecule type" value="Genomic_DNA"/>
</dbReference>
<organism evidence="1 2">
    <name type="scientific">Ooceraea biroi</name>
    <name type="common">Clonal raider ant</name>
    <name type="synonym">Cerapachys biroi</name>
    <dbReference type="NCBI Taxonomy" id="2015173"/>
    <lineage>
        <taxon>Eukaryota</taxon>
        <taxon>Metazoa</taxon>
        <taxon>Ecdysozoa</taxon>
        <taxon>Arthropoda</taxon>
        <taxon>Hexapoda</taxon>
        <taxon>Insecta</taxon>
        <taxon>Pterygota</taxon>
        <taxon>Neoptera</taxon>
        <taxon>Endopterygota</taxon>
        <taxon>Hymenoptera</taxon>
        <taxon>Apocrita</taxon>
        <taxon>Aculeata</taxon>
        <taxon>Formicoidea</taxon>
        <taxon>Formicidae</taxon>
        <taxon>Dorylinae</taxon>
        <taxon>Ooceraea</taxon>
    </lineage>
</organism>
<reference evidence="1 2" key="1">
    <citation type="journal article" date="2014" name="Curr. Biol.">
        <title>The genome of the clonal raider ant Cerapachys biroi.</title>
        <authorList>
            <person name="Oxley P.R."/>
            <person name="Ji L."/>
            <person name="Fetter-Pruneda I."/>
            <person name="McKenzie S.K."/>
            <person name="Li C."/>
            <person name="Hu H."/>
            <person name="Zhang G."/>
            <person name="Kronauer D.J."/>
        </authorList>
    </citation>
    <scope>NUCLEOTIDE SEQUENCE [LARGE SCALE GENOMIC DNA]</scope>
</reference>
<protein>
    <submittedName>
        <fullName evidence="1">Uncharacterized protein</fullName>
    </submittedName>
</protein>
<proteinExistence type="predicted"/>
<keyword evidence="2" id="KW-1185">Reference proteome</keyword>
<sequence>MMGALYFVILESSNPFFHLLQYFPIIFTVNSLPGNCTNVEHGTQSSISRSYFKNLSIKRSYFFNIPNEWTNNVQTYEEVDFIGIRCRIQKAYSTTQRVPEQFHLYS</sequence>
<evidence type="ECO:0000313" key="2">
    <source>
        <dbReference type="Proteomes" id="UP000053097"/>
    </source>
</evidence>